<gene>
    <name evidence="8" type="ORF">SAMN05216403_10293</name>
</gene>
<dbReference type="CDD" id="cd00801">
    <property type="entry name" value="INT_P4_C"/>
    <property type="match status" value="1"/>
</dbReference>
<dbReference type="Proteomes" id="UP000236751">
    <property type="component" value="Unassembled WGS sequence"/>
</dbReference>
<evidence type="ECO:0000256" key="5">
    <source>
        <dbReference type="PROSITE-ProRule" id="PRU01248"/>
    </source>
</evidence>
<dbReference type="Pfam" id="PF22022">
    <property type="entry name" value="Phage_int_M"/>
    <property type="match status" value="1"/>
</dbReference>
<dbReference type="GO" id="GO:0003677">
    <property type="term" value="F:DNA binding"/>
    <property type="evidence" value="ECO:0007669"/>
    <property type="project" value="UniProtKB-UniRule"/>
</dbReference>
<evidence type="ECO:0000256" key="2">
    <source>
        <dbReference type="ARBA" id="ARBA00022908"/>
    </source>
</evidence>
<feature type="domain" description="Core-binding (CB)" evidence="7">
    <location>
        <begin position="106"/>
        <end position="187"/>
    </location>
</feature>
<evidence type="ECO:0000256" key="3">
    <source>
        <dbReference type="ARBA" id="ARBA00023125"/>
    </source>
</evidence>
<dbReference type="InterPro" id="IPR002104">
    <property type="entry name" value="Integrase_catalytic"/>
</dbReference>
<proteinExistence type="inferred from homology"/>
<organism evidence="8 9">
    <name type="scientific">Nitrosospira multiformis (strain ATCC 25196 / NCIMB 11849 / C 71)</name>
    <dbReference type="NCBI Taxonomy" id="323848"/>
    <lineage>
        <taxon>Bacteria</taxon>
        <taxon>Pseudomonadati</taxon>
        <taxon>Pseudomonadota</taxon>
        <taxon>Betaproteobacteria</taxon>
        <taxon>Nitrosomonadales</taxon>
        <taxon>Nitrosomonadaceae</taxon>
        <taxon>Nitrosospira</taxon>
    </lineage>
</organism>
<evidence type="ECO:0000313" key="8">
    <source>
        <dbReference type="EMBL" id="SEF48054.1"/>
    </source>
</evidence>
<name>A0A1H5SCC3_NITMU</name>
<dbReference type="InterPro" id="IPR038488">
    <property type="entry name" value="Integrase_DNA-bd_sf"/>
</dbReference>
<evidence type="ECO:0000259" key="6">
    <source>
        <dbReference type="PROSITE" id="PS51898"/>
    </source>
</evidence>
<dbReference type="Pfam" id="PF00589">
    <property type="entry name" value="Phage_integrase"/>
    <property type="match status" value="1"/>
</dbReference>
<dbReference type="AlphaFoldDB" id="A0A1H5SCC3"/>
<dbReference type="InterPro" id="IPR013762">
    <property type="entry name" value="Integrase-like_cat_sf"/>
</dbReference>
<evidence type="ECO:0000259" key="7">
    <source>
        <dbReference type="PROSITE" id="PS51900"/>
    </source>
</evidence>
<dbReference type="Gene3D" id="1.10.443.10">
    <property type="entry name" value="Intergrase catalytic core"/>
    <property type="match status" value="1"/>
</dbReference>
<dbReference type="InterPro" id="IPR053876">
    <property type="entry name" value="Phage_int_M"/>
</dbReference>
<dbReference type="PROSITE" id="PS51900">
    <property type="entry name" value="CB"/>
    <property type="match status" value="1"/>
</dbReference>
<feature type="domain" description="Tyr recombinase" evidence="6">
    <location>
        <begin position="218"/>
        <end position="391"/>
    </location>
</feature>
<dbReference type="InterPro" id="IPR050808">
    <property type="entry name" value="Phage_Integrase"/>
</dbReference>
<dbReference type="Pfam" id="PF13356">
    <property type="entry name" value="Arm-DNA-bind_3"/>
    <property type="match status" value="1"/>
</dbReference>
<dbReference type="Gene3D" id="1.10.150.130">
    <property type="match status" value="1"/>
</dbReference>
<accession>A0A1H5SCC3</accession>
<dbReference type="PANTHER" id="PTHR30629">
    <property type="entry name" value="PROPHAGE INTEGRASE"/>
    <property type="match status" value="1"/>
</dbReference>
<dbReference type="Gene3D" id="3.30.160.390">
    <property type="entry name" value="Integrase, DNA-binding domain"/>
    <property type="match status" value="1"/>
</dbReference>
<dbReference type="EMBL" id="FNVK01000002">
    <property type="protein sequence ID" value="SEF48054.1"/>
    <property type="molecule type" value="Genomic_DNA"/>
</dbReference>
<evidence type="ECO:0000256" key="1">
    <source>
        <dbReference type="ARBA" id="ARBA00008857"/>
    </source>
</evidence>
<sequence length="407" mass="46188">MGVEMRRQTCRLSAKEVSNKKKPGYYCDGAGLYLQISDSGSKSWIFRYTLNGKNRHMGLGPVHTVSLADARTAAVQCRQLLLRKMDPITARDAEHAQQSLEAARSMTFSECAALYIKAHRSSWKNTKHADQWTNTIKTYCGPVIGPLSVQDVDTKLIMKVLDPIWEQKPETASRLRGRIESVLDWATVRGYREGDNPARWRGYLSHALPSLKKKLRVKHHPALQFSQMAEFMGLLRAEEGIAARALEFLILTAARTSEVIGARWEELDLKASIWTIPGTRMKADDPHRVPLSGRALEIILNLEKIKQSDYVFPGQKIEKPLSNNAMLKVLERMGRNDITVHGFRSSFRDWASECTNFPRDVCEMALAHTISNKAEAAYRRGDLFEKRRVLMEEWAGYCYDGSAIMSR</sequence>
<keyword evidence="3 5" id="KW-0238">DNA-binding</keyword>
<dbReference type="InterPro" id="IPR010998">
    <property type="entry name" value="Integrase_recombinase_N"/>
</dbReference>
<dbReference type="InterPro" id="IPR025166">
    <property type="entry name" value="Integrase_DNA_bind_dom"/>
</dbReference>
<dbReference type="InterPro" id="IPR044068">
    <property type="entry name" value="CB"/>
</dbReference>
<reference evidence="8 9" key="1">
    <citation type="submission" date="2016-10" db="EMBL/GenBank/DDBJ databases">
        <authorList>
            <person name="de Groot N.N."/>
        </authorList>
    </citation>
    <scope>NUCLEOTIDE SEQUENCE [LARGE SCALE GENOMIC DNA]</scope>
    <source>
        <strain evidence="8 9">Nl13</strain>
    </source>
</reference>
<dbReference type="GO" id="GO:0015074">
    <property type="term" value="P:DNA integration"/>
    <property type="evidence" value="ECO:0007669"/>
    <property type="project" value="UniProtKB-KW"/>
</dbReference>
<dbReference type="InterPro" id="IPR011010">
    <property type="entry name" value="DNA_brk_join_enz"/>
</dbReference>
<keyword evidence="2" id="KW-0229">DNA integration</keyword>
<dbReference type="PANTHER" id="PTHR30629:SF2">
    <property type="entry name" value="PROPHAGE INTEGRASE INTS-RELATED"/>
    <property type="match status" value="1"/>
</dbReference>
<dbReference type="PROSITE" id="PS51898">
    <property type="entry name" value="TYR_RECOMBINASE"/>
    <property type="match status" value="1"/>
</dbReference>
<protein>
    <submittedName>
        <fullName evidence="8">Integrase</fullName>
    </submittedName>
</protein>
<evidence type="ECO:0000313" key="9">
    <source>
        <dbReference type="Proteomes" id="UP000236751"/>
    </source>
</evidence>
<evidence type="ECO:0000256" key="4">
    <source>
        <dbReference type="ARBA" id="ARBA00023172"/>
    </source>
</evidence>
<keyword evidence="4" id="KW-0233">DNA recombination</keyword>
<dbReference type="GO" id="GO:0006310">
    <property type="term" value="P:DNA recombination"/>
    <property type="evidence" value="ECO:0007669"/>
    <property type="project" value="UniProtKB-KW"/>
</dbReference>
<dbReference type="SUPFAM" id="SSF56349">
    <property type="entry name" value="DNA breaking-rejoining enzymes"/>
    <property type="match status" value="1"/>
</dbReference>
<comment type="similarity">
    <text evidence="1">Belongs to the 'phage' integrase family.</text>
</comment>